<keyword evidence="2" id="KW-1185">Reference proteome</keyword>
<dbReference type="EMBL" id="CM042050">
    <property type="protein sequence ID" value="KAI3735643.1"/>
    <property type="molecule type" value="Genomic_DNA"/>
</dbReference>
<comment type="caution">
    <text evidence="1">The sequence shown here is derived from an EMBL/GenBank/DDBJ whole genome shotgun (WGS) entry which is preliminary data.</text>
</comment>
<sequence>MIQPPHARGAMGHFAGEFQSIFRARTLLAAQTLSTVSWLKSGQHSMAERSHSTNREQRLTRKKRKLTIENEPLTLIPNHTHTCRRKKKPDRGYHDGVADNRKWVFSPRDCSKYKDKFVFVSYNILGVENASNHKDLYFSVLPKFMKWEYRRRAIRKEIARYSPSILCFQEVDRFDDLNRILQKDGFRGVYQARTGEACDGCAIFWKDALFSLLHEDNIEFKRFGLRDNVAQFCVLKMNAYQKHIDDTENLKVQPSRSILVGNIHVLFNPSRGDVKLGQVRLFLAKAHRLSQEWGNIPAILGGDLNSMPQSAMYQFIVSSELNIQHHERKRISGQICPLDHPRFPSQSNYSSRPLLPRWSKEELRLATGTEESVYLRHNFKLNSAYQGVPASRLTRDSHGEPLATSFHSRFMGTVDYIWHTKELVPVKVLETLPIEILKKTKGLPSKIWGSDHLALVCELAFADESCGT</sequence>
<dbReference type="Proteomes" id="UP001055879">
    <property type="component" value="Linkage Group LG04"/>
</dbReference>
<name>A0ACB9CN26_ARCLA</name>
<evidence type="ECO:0000313" key="2">
    <source>
        <dbReference type="Proteomes" id="UP001055879"/>
    </source>
</evidence>
<reference evidence="2" key="1">
    <citation type="journal article" date="2022" name="Mol. Ecol. Resour.">
        <title>The genomes of chicory, endive, great burdock and yacon provide insights into Asteraceae palaeo-polyploidization history and plant inulin production.</title>
        <authorList>
            <person name="Fan W."/>
            <person name="Wang S."/>
            <person name="Wang H."/>
            <person name="Wang A."/>
            <person name="Jiang F."/>
            <person name="Liu H."/>
            <person name="Zhao H."/>
            <person name="Xu D."/>
            <person name="Zhang Y."/>
        </authorList>
    </citation>
    <scope>NUCLEOTIDE SEQUENCE [LARGE SCALE GENOMIC DNA]</scope>
    <source>
        <strain evidence="2">cv. Niubang</strain>
    </source>
</reference>
<protein>
    <submittedName>
        <fullName evidence="1">Uncharacterized protein</fullName>
    </submittedName>
</protein>
<accession>A0ACB9CN26</accession>
<reference evidence="1 2" key="2">
    <citation type="journal article" date="2022" name="Mol. Ecol. Resour.">
        <title>The genomes of chicory, endive, great burdock and yacon provide insights into Asteraceae paleo-polyploidization history and plant inulin production.</title>
        <authorList>
            <person name="Fan W."/>
            <person name="Wang S."/>
            <person name="Wang H."/>
            <person name="Wang A."/>
            <person name="Jiang F."/>
            <person name="Liu H."/>
            <person name="Zhao H."/>
            <person name="Xu D."/>
            <person name="Zhang Y."/>
        </authorList>
    </citation>
    <scope>NUCLEOTIDE SEQUENCE [LARGE SCALE GENOMIC DNA]</scope>
    <source>
        <strain evidence="2">cv. Niubang</strain>
    </source>
</reference>
<proteinExistence type="predicted"/>
<evidence type="ECO:0000313" key="1">
    <source>
        <dbReference type="EMBL" id="KAI3735643.1"/>
    </source>
</evidence>
<gene>
    <name evidence="1" type="ORF">L6452_15151</name>
</gene>
<organism evidence="1 2">
    <name type="scientific">Arctium lappa</name>
    <name type="common">Greater burdock</name>
    <name type="synonym">Lappa major</name>
    <dbReference type="NCBI Taxonomy" id="4217"/>
    <lineage>
        <taxon>Eukaryota</taxon>
        <taxon>Viridiplantae</taxon>
        <taxon>Streptophyta</taxon>
        <taxon>Embryophyta</taxon>
        <taxon>Tracheophyta</taxon>
        <taxon>Spermatophyta</taxon>
        <taxon>Magnoliopsida</taxon>
        <taxon>eudicotyledons</taxon>
        <taxon>Gunneridae</taxon>
        <taxon>Pentapetalae</taxon>
        <taxon>asterids</taxon>
        <taxon>campanulids</taxon>
        <taxon>Asterales</taxon>
        <taxon>Asteraceae</taxon>
        <taxon>Carduoideae</taxon>
        <taxon>Cardueae</taxon>
        <taxon>Arctiinae</taxon>
        <taxon>Arctium</taxon>
    </lineage>
</organism>